<sequence length="274" mass="30318">MEINDAWVNSMLLTGQGFSQLRDTTASLEMPRMSKETYQNSHKNLSAVIKEVSWQKNAITSKREIDVDGIRVLTVVTDAAWSRSYVINYNVLSGVACIIGATTKKVSFTSTRNSYCCICDRASSKGESKNNHVCYKNWNKSSTAMQADILVEGFRNSIDMHNLKNNKLIEFCLAASAAVASPTAGALDADTYKNTIQGNSWEDSDMAFNHPAQSHEPGGELFLQLGGRLKFGRITDIKELSTPVMATFRTLASDYLGWEDCFHPVEQIKGGEFS</sequence>
<organism evidence="2 3">
    <name type="scientific">Dryococelus australis</name>
    <dbReference type="NCBI Taxonomy" id="614101"/>
    <lineage>
        <taxon>Eukaryota</taxon>
        <taxon>Metazoa</taxon>
        <taxon>Ecdysozoa</taxon>
        <taxon>Arthropoda</taxon>
        <taxon>Hexapoda</taxon>
        <taxon>Insecta</taxon>
        <taxon>Pterygota</taxon>
        <taxon>Neoptera</taxon>
        <taxon>Polyneoptera</taxon>
        <taxon>Phasmatodea</taxon>
        <taxon>Verophasmatodea</taxon>
        <taxon>Anareolatae</taxon>
        <taxon>Phasmatidae</taxon>
        <taxon>Eurycanthinae</taxon>
        <taxon>Dryococelus</taxon>
    </lineage>
</organism>
<gene>
    <name evidence="2" type="ORF">PR048_032766</name>
</gene>
<name>A0ABQ9G355_9NEOP</name>
<proteinExistence type="predicted"/>
<evidence type="ECO:0000313" key="2">
    <source>
        <dbReference type="EMBL" id="KAJ8866904.1"/>
    </source>
</evidence>
<dbReference type="InterPro" id="IPR049012">
    <property type="entry name" value="Mutator_transp_dom"/>
</dbReference>
<keyword evidence="3" id="KW-1185">Reference proteome</keyword>
<evidence type="ECO:0000313" key="3">
    <source>
        <dbReference type="Proteomes" id="UP001159363"/>
    </source>
</evidence>
<comment type="caution">
    <text evidence="2">The sequence shown here is derived from an EMBL/GenBank/DDBJ whole genome shotgun (WGS) entry which is preliminary data.</text>
</comment>
<dbReference type="Proteomes" id="UP001159363">
    <property type="component" value="Chromosome 15"/>
</dbReference>
<dbReference type="Pfam" id="PF20700">
    <property type="entry name" value="Mutator"/>
    <property type="match status" value="1"/>
</dbReference>
<evidence type="ECO:0000259" key="1">
    <source>
        <dbReference type="Pfam" id="PF20700"/>
    </source>
</evidence>
<reference evidence="2 3" key="1">
    <citation type="submission" date="2023-02" db="EMBL/GenBank/DDBJ databases">
        <title>LHISI_Scaffold_Assembly.</title>
        <authorList>
            <person name="Stuart O.P."/>
            <person name="Cleave R."/>
            <person name="Magrath M.J.L."/>
            <person name="Mikheyev A.S."/>
        </authorList>
    </citation>
    <scope>NUCLEOTIDE SEQUENCE [LARGE SCALE GENOMIC DNA]</scope>
    <source>
        <strain evidence="2">Daus_M_001</strain>
        <tissue evidence="2">Leg muscle</tissue>
    </source>
</reference>
<protein>
    <recommendedName>
        <fullName evidence="1">Mutator-like transposase domain-containing protein</fullName>
    </recommendedName>
</protein>
<feature type="domain" description="Mutator-like transposase" evidence="1">
    <location>
        <begin position="2"/>
        <end position="168"/>
    </location>
</feature>
<accession>A0ABQ9G355</accession>
<dbReference type="EMBL" id="JARBHB010000016">
    <property type="protein sequence ID" value="KAJ8866904.1"/>
    <property type="molecule type" value="Genomic_DNA"/>
</dbReference>